<dbReference type="GO" id="GO:0004674">
    <property type="term" value="F:protein serine/threonine kinase activity"/>
    <property type="evidence" value="ECO:0007669"/>
    <property type="project" value="UniProtKB-KW"/>
</dbReference>
<name>A0A918RTC2_9ACTN</name>
<comment type="caution">
    <text evidence="4">The sequence shown here is derived from an EMBL/GenBank/DDBJ whole genome shotgun (WGS) entry which is preliminary data.</text>
</comment>
<evidence type="ECO:0000313" key="5">
    <source>
        <dbReference type="Proteomes" id="UP000623010"/>
    </source>
</evidence>
<dbReference type="EMBL" id="BMWH01000031">
    <property type="protein sequence ID" value="GHA10458.1"/>
    <property type="molecule type" value="Genomic_DNA"/>
</dbReference>
<dbReference type="SUPFAM" id="SSF55874">
    <property type="entry name" value="ATPase domain of HSP90 chaperone/DNA topoisomerase II/histidine kinase"/>
    <property type="match status" value="1"/>
</dbReference>
<proteinExistence type="predicted"/>
<dbReference type="Gene3D" id="3.30.565.10">
    <property type="entry name" value="Histidine kinase-like ATPase, C-terminal domain"/>
    <property type="match status" value="1"/>
</dbReference>
<accession>A0A918RTC2</accession>
<dbReference type="PANTHER" id="PTHR35526">
    <property type="entry name" value="ANTI-SIGMA-F FACTOR RSBW-RELATED"/>
    <property type="match status" value="1"/>
</dbReference>
<keyword evidence="1" id="KW-0418">Kinase</keyword>
<dbReference type="InterPro" id="IPR036890">
    <property type="entry name" value="HATPase_C_sf"/>
</dbReference>
<evidence type="ECO:0000256" key="1">
    <source>
        <dbReference type="ARBA" id="ARBA00022527"/>
    </source>
</evidence>
<evidence type="ECO:0000313" key="4">
    <source>
        <dbReference type="EMBL" id="GHA10458.1"/>
    </source>
</evidence>
<dbReference type="InterPro" id="IPR050267">
    <property type="entry name" value="Anti-sigma-factor_SerPK"/>
</dbReference>
<keyword evidence="1" id="KW-0808">Transferase</keyword>
<feature type="domain" description="Histidine kinase/HSP90-like ATPase" evidence="3">
    <location>
        <begin position="29"/>
        <end position="142"/>
    </location>
</feature>
<dbReference type="PANTHER" id="PTHR35526:SF3">
    <property type="entry name" value="ANTI-SIGMA-F FACTOR RSBW"/>
    <property type="match status" value="1"/>
</dbReference>
<reference evidence="4" key="1">
    <citation type="journal article" date="2014" name="Int. J. Syst. Evol. Microbiol.">
        <title>Complete genome sequence of Corynebacterium casei LMG S-19264T (=DSM 44701T), isolated from a smear-ripened cheese.</title>
        <authorList>
            <consortium name="US DOE Joint Genome Institute (JGI-PGF)"/>
            <person name="Walter F."/>
            <person name="Albersmeier A."/>
            <person name="Kalinowski J."/>
            <person name="Ruckert C."/>
        </authorList>
    </citation>
    <scope>NUCLEOTIDE SEQUENCE</scope>
    <source>
        <strain evidence="4">JCM 5016</strain>
    </source>
</reference>
<dbReference type="CDD" id="cd16936">
    <property type="entry name" value="HATPase_RsbW-like"/>
    <property type="match status" value="1"/>
</dbReference>
<protein>
    <recommendedName>
        <fullName evidence="3">Histidine kinase/HSP90-like ATPase domain-containing protein</fullName>
    </recommendedName>
</protein>
<evidence type="ECO:0000259" key="3">
    <source>
        <dbReference type="Pfam" id="PF13581"/>
    </source>
</evidence>
<reference evidence="4" key="2">
    <citation type="submission" date="2020-09" db="EMBL/GenBank/DDBJ databases">
        <authorList>
            <person name="Sun Q."/>
            <person name="Ohkuma M."/>
        </authorList>
    </citation>
    <scope>NUCLEOTIDE SEQUENCE</scope>
    <source>
        <strain evidence="4">JCM 5016</strain>
    </source>
</reference>
<gene>
    <name evidence="4" type="ORF">GCM10010389_56930</name>
</gene>
<dbReference type="InterPro" id="IPR003594">
    <property type="entry name" value="HATPase_dom"/>
</dbReference>
<dbReference type="Pfam" id="PF13581">
    <property type="entry name" value="HATPase_c_2"/>
    <property type="match status" value="1"/>
</dbReference>
<feature type="region of interest" description="Disordered" evidence="2">
    <location>
        <begin position="1"/>
        <end position="24"/>
    </location>
</feature>
<keyword evidence="5" id="KW-1185">Reference proteome</keyword>
<dbReference type="Proteomes" id="UP000623010">
    <property type="component" value="Unassembled WGS sequence"/>
</dbReference>
<organism evidence="4 5">
    <name type="scientific">Streptomyces echinoruber</name>
    <dbReference type="NCBI Taxonomy" id="68898"/>
    <lineage>
        <taxon>Bacteria</taxon>
        <taxon>Bacillati</taxon>
        <taxon>Actinomycetota</taxon>
        <taxon>Actinomycetes</taxon>
        <taxon>Kitasatosporales</taxon>
        <taxon>Streptomycetaceae</taxon>
        <taxon>Streptomyces</taxon>
    </lineage>
</organism>
<feature type="compositionally biased region" description="Pro residues" evidence="2">
    <location>
        <begin position="1"/>
        <end position="17"/>
    </location>
</feature>
<keyword evidence="1" id="KW-0723">Serine/threonine-protein kinase</keyword>
<evidence type="ECO:0000256" key="2">
    <source>
        <dbReference type="SAM" id="MobiDB-lite"/>
    </source>
</evidence>
<dbReference type="AlphaFoldDB" id="A0A918RTC2"/>
<sequence>MRTPPQEPAPRPSPSPSAVPRDIEWRLPRHARSVARARTLLREQASSWKLPEEVVETAVLLLGELMTNAYRHAKVPRGREMWARAVLAEDHLRVSVTDADDTLPAPREAAPDDETGRGLALVAALADDWGAEPRAAGIGKTVWCVLRVPAP</sequence>